<evidence type="ECO:0000313" key="4">
    <source>
        <dbReference type="Proteomes" id="UP000279446"/>
    </source>
</evidence>
<keyword evidence="4" id="KW-1185">Reference proteome</keyword>
<dbReference type="InterPro" id="IPR036701">
    <property type="entry name" value="RraB-like_sf"/>
</dbReference>
<dbReference type="SUPFAM" id="SSF89946">
    <property type="entry name" value="Hypothetical protein VC0424"/>
    <property type="match status" value="1"/>
</dbReference>
<dbReference type="InterPro" id="IPR016097">
    <property type="entry name" value="DUF695"/>
</dbReference>
<dbReference type="Pfam" id="PF06877">
    <property type="entry name" value="RraB"/>
    <property type="match status" value="1"/>
</dbReference>
<comment type="caution">
    <text evidence="3">The sequence shown here is derived from an EMBL/GenBank/DDBJ whole genome shotgun (WGS) entry which is preliminary data.</text>
</comment>
<organism evidence="3 4">
    <name type="scientific">Paenibacillus anaericanus</name>
    <dbReference type="NCBI Taxonomy" id="170367"/>
    <lineage>
        <taxon>Bacteria</taxon>
        <taxon>Bacillati</taxon>
        <taxon>Bacillota</taxon>
        <taxon>Bacilli</taxon>
        <taxon>Bacillales</taxon>
        <taxon>Paenibacillaceae</taxon>
        <taxon>Paenibacillus</taxon>
    </lineage>
</organism>
<evidence type="ECO:0000259" key="2">
    <source>
        <dbReference type="Pfam" id="PF06877"/>
    </source>
</evidence>
<dbReference type="InterPro" id="IPR009671">
    <property type="entry name" value="RraB_dom"/>
</dbReference>
<dbReference type="RefSeq" id="WP_127193437.1">
    <property type="nucleotide sequence ID" value="NZ_RZNY01000015.1"/>
</dbReference>
<protein>
    <submittedName>
        <fullName evidence="3">DUF695 domain-containing protein</fullName>
    </submittedName>
</protein>
<feature type="domain" description="Regulator of ribonuclease activity B" evidence="2">
    <location>
        <begin position="145"/>
        <end position="239"/>
    </location>
</feature>
<evidence type="ECO:0000259" key="1">
    <source>
        <dbReference type="Pfam" id="PF05117"/>
    </source>
</evidence>
<feature type="domain" description="DUF695" evidence="1">
    <location>
        <begin position="3"/>
        <end position="134"/>
    </location>
</feature>
<reference evidence="3 4" key="1">
    <citation type="submission" date="2018-12" db="EMBL/GenBank/DDBJ databases">
        <authorList>
            <person name="Sun L."/>
            <person name="Chen Z."/>
        </authorList>
    </citation>
    <scope>NUCLEOTIDE SEQUENCE [LARGE SCALE GENOMIC DNA]</scope>
    <source>
        <strain evidence="3 4">DSM 15890</strain>
    </source>
</reference>
<accession>A0A433Y6C7</accession>
<dbReference type="Pfam" id="PF05117">
    <property type="entry name" value="DUF695"/>
    <property type="match status" value="1"/>
</dbReference>
<proteinExistence type="predicted"/>
<evidence type="ECO:0000313" key="3">
    <source>
        <dbReference type="EMBL" id="RUT44491.1"/>
    </source>
</evidence>
<dbReference type="AlphaFoldDB" id="A0A433Y6C7"/>
<dbReference type="Gene3D" id="3.30.70.970">
    <property type="entry name" value="RraB-like"/>
    <property type="match status" value="1"/>
</dbReference>
<sequence length="260" mass="30955">MSDNWNTYFTSIDDKPASILLDLEPWVNRSDEMLIHLYRLSVTLNEPNENGLTSNMEASILYDIEDSIHDSLDSNYMFVGRITTDGKRDFFYYTDHVDGSKLENIAEKFLENYKYSINCIEEQKPRAFYHEFLYPNKSEWHRMGNRELVDKLIELGDNLEKSRSVNHWIYFSSEESCNYFKEKVQKDRFQIEDQVIQDDKYSLRISRNDFVQLHAINEVTDYLVSVAQQFHGDYDGWETQVIKEQEGFSNRLKRLLKSKK</sequence>
<dbReference type="OrthoDB" id="7839302at2"/>
<dbReference type="Proteomes" id="UP000279446">
    <property type="component" value="Unassembled WGS sequence"/>
</dbReference>
<name>A0A433Y6C7_9BACL</name>
<gene>
    <name evidence="3" type="ORF">EJP82_17920</name>
</gene>
<dbReference type="EMBL" id="RZNY01000015">
    <property type="protein sequence ID" value="RUT44491.1"/>
    <property type="molecule type" value="Genomic_DNA"/>
</dbReference>